<dbReference type="PANTHER" id="PTHR42938">
    <property type="entry name" value="FORMATE DEHYDROGENASE 1"/>
    <property type="match status" value="1"/>
</dbReference>
<dbReference type="GO" id="GO:0004617">
    <property type="term" value="F:phosphoglycerate dehydrogenase activity"/>
    <property type="evidence" value="ECO:0007669"/>
    <property type="project" value="UniProtKB-EC"/>
</dbReference>
<sequence>MKVLISDPIAKEGIEILKNSGFEVVEKTGMPPEELIKTIPDFDAIIVRSATKVTKEVIEAGKKLKVIGRAGVGLDNVDAEAAKAKGIKVVNTPAATSISVAELALGMMLSAARMIPQATASTRAGKWEKKRFHGTELFGKTLGIIGIGRIGSELAKRAKALGMEVIAYDPYVKSSDFGKIVDFDTLLKNSDFISLHIPKTKETAHLLNKSAFDKMKDGVIIVNCARGGVVDEDALYDALVSGKVKVACLDVFEVEPAKEHKLFNLEQVILTPHIGAQTDEGQQRAGVQIAELVRDALKG</sequence>
<dbReference type="FunFam" id="3.40.50.720:FF:000021">
    <property type="entry name" value="D-3-phosphoglycerate dehydrogenase"/>
    <property type="match status" value="1"/>
</dbReference>
<dbReference type="EC" id="1.1.1.95" evidence="7"/>
<name>A0A7C6EKF9_UNCW3</name>
<dbReference type="GO" id="GO:0051287">
    <property type="term" value="F:NAD binding"/>
    <property type="evidence" value="ECO:0007669"/>
    <property type="project" value="InterPro"/>
</dbReference>
<evidence type="ECO:0000259" key="5">
    <source>
        <dbReference type="Pfam" id="PF00389"/>
    </source>
</evidence>
<comment type="caution">
    <text evidence="7">The sequence shown here is derived from an EMBL/GenBank/DDBJ whole genome shotgun (WGS) entry which is preliminary data.</text>
</comment>
<dbReference type="PANTHER" id="PTHR42938:SF47">
    <property type="entry name" value="HYDROXYPYRUVATE REDUCTASE"/>
    <property type="match status" value="1"/>
</dbReference>
<dbReference type="PROSITE" id="PS00670">
    <property type="entry name" value="D_2_HYDROXYACID_DH_2"/>
    <property type="match status" value="1"/>
</dbReference>
<dbReference type="SUPFAM" id="SSF51735">
    <property type="entry name" value="NAD(P)-binding Rossmann-fold domains"/>
    <property type="match status" value="1"/>
</dbReference>
<dbReference type="InterPro" id="IPR006140">
    <property type="entry name" value="D-isomer_DH_NAD-bd"/>
</dbReference>
<dbReference type="Pfam" id="PF02826">
    <property type="entry name" value="2-Hacid_dh_C"/>
    <property type="match status" value="1"/>
</dbReference>
<dbReference type="PROSITE" id="PS00065">
    <property type="entry name" value="D_2_HYDROXYACID_DH_1"/>
    <property type="match status" value="1"/>
</dbReference>
<comment type="similarity">
    <text evidence="1 4">Belongs to the D-isomer specific 2-hydroxyacid dehydrogenase family.</text>
</comment>
<organism evidence="7">
    <name type="scientific">candidate division WOR-3 bacterium</name>
    <dbReference type="NCBI Taxonomy" id="2052148"/>
    <lineage>
        <taxon>Bacteria</taxon>
        <taxon>Bacteria division WOR-3</taxon>
    </lineage>
</organism>
<feature type="domain" description="D-isomer specific 2-hydroxyacid dehydrogenase NAD-binding" evidence="6">
    <location>
        <begin position="105"/>
        <end position="275"/>
    </location>
</feature>
<dbReference type="InterPro" id="IPR029752">
    <property type="entry name" value="D-isomer_DH_CS1"/>
</dbReference>
<gene>
    <name evidence="7" type="ORF">ENV70_06720</name>
</gene>
<dbReference type="PROSITE" id="PS00671">
    <property type="entry name" value="D_2_HYDROXYACID_DH_3"/>
    <property type="match status" value="1"/>
</dbReference>
<dbReference type="AlphaFoldDB" id="A0A7C6EKF9"/>
<dbReference type="Gene3D" id="3.40.50.720">
    <property type="entry name" value="NAD(P)-binding Rossmann-like Domain"/>
    <property type="match status" value="2"/>
</dbReference>
<dbReference type="InterPro" id="IPR029753">
    <property type="entry name" value="D-isomer_DH_CS"/>
</dbReference>
<dbReference type="SUPFAM" id="SSF52283">
    <property type="entry name" value="Formate/glycerate dehydrogenase catalytic domain-like"/>
    <property type="match status" value="1"/>
</dbReference>
<reference evidence="7" key="1">
    <citation type="journal article" date="2020" name="mSystems">
        <title>Genome- and Community-Level Interaction Insights into Carbon Utilization and Element Cycling Functions of Hydrothermarchaeota in Hydrothermal Sediment.</title>
        <authorList>
            <person name="Zhou Z."/>
            <person name="Liu Y."/>
            <person name="Xu W."/>
            <person name="Pan J."/>
            <person name="Luo Z.H."/>
            <person name="Li M."/>
        </authorList>
    </citation>
    <scope>NUCLEOTIDE SEQUENCE [LARGE SCALE GENOMIC DNA]</scope>
    <source>
        <strain evidence="7">SpSt-783</strain>
    </source>
</reference>
<proteinExistence type="inferred from homology"/>
<dbReference type="InterPro" id="IPR006139">
    <property type="entry name" value="D-isomer_2_OHA_DH_cat_dom"/>
</dbReference>
<keyword evidence="2 4" id="KW-0560">Oxidoreductase</keyword>
<evidence type="ECO:0000313" key="7">
    <source>
        <dbReference type="EMBL" id="HHS63285.1"/>
    </source>
</evidence>
<evidence type="ECO:0000256" key="3">
    <source>
        <dbReference type="ARBA" id="ARBA00023027"/>
    </source>
</evidence>
<dbReference type="CDD" id="cd12173">
    <property type="entry name" value="PGDH_4"/>
    <property type="match status" value="1"/>
</dbReference>
<keyword evidence="3" id="KW-0520">NAD</keyword>
<evidence type="ECO:0000256" key="1">
    <source>
        <dbReference type="ARBA" id="ARBA00005854"/>
    </source>
</evidence>
<dbReference type="EMBL" id="DTHJ01000135">
    <property type="protein sequence ID" value="HHS63285.1"/>
    <property type="molecule type" value="Genomic_DNA"/>
</dbReference>
<protein>
    <submittedName>
        <fullName evidence="7">Phosphoglycerate dehydrogenase</fullName>
        <ecNumber evidence="7">1.1.1.95</ecNumber>
    </submittedName>
</protein>
<dbReference type="InterPro" id="IPR036291">
    <property type="entry name" value="NAD(P)-bd_dom_sf"/>
</dbReference>
<dbReference type="Pfam" id="PF00389">
    <property type="entry name" value="2-Hacid_dh"/>
    <property type="match status" value="1"/>
</dbReference>
<evidence type="ECO:0000256" key="2">
    <source>
        <dbReference type="ARBA" id="ARBA00023002"/>
    </source>
</evidence>
<accession>A0A7C6EKF9</accession>
<evidence type="ECO:0000256" key="4">
    <source>
        <dbReference type="RuleBase" id="RU003719"/>
    </source>
</evidence>
<feature type="domain" description="D-isomer specific 2-hydroxyacid dehydrogenase catalytic" evidence="5">
    <location>
        <begin position="3"/>
        <end position="299"/>
    </location>
</feature>
<evidence type="ECO:0000259" key="6">
    <source>
        <dbReference type="Pfam" id="PF02826"/>
    </source>
</evidence>